<dbReference type="EMBL" id="FJUX01000053">
    <property type="protein sequence ID" value="CZT01940.1"/>
    <property type="molecule type" value="Genomic_DNA"/>
</dbReference>
<reference evidence="3" key="1">
    <citation type="submission" date="2016-03" db="EMBL/GenBank/DDBJ databases">
        <authorList>
            <person name="Guldener U."/>
        </authorList>
    </citation>
    <scope>NUCLEOTIDE SEQUENCE [LARGE SCALE GENOMIC DNA]</scope>
    <source>
        <strain evidence="3">04CH-RAC-A.6.1</strain>
    </source>
</reference>
<organism evidence="2 3">
    <name type="scientific">Rhynchosporium agropyri</name>
    <dbReference type="NCBI Taxonomy" id="914238"/>
    <lineage>
        <taxon>Eukaryota</taxon>
        <taxon>Fungi</taxon>
        <taxon>Dikarya</taxon>
        <taxon>Ascomycota</taxon>
        <taxon>Pezizomycotina</taxon>
        <taxon>Leotiomycetes</taxon>
        <taxon>Helotiales</taxon>
        <taxon>Ploettnerulaceae</taxon>
        <taxon>Rhynchosporium</taxon>
    </lineage>
</organism>
<name>A0A1E1KXV3_9HELO</name>
<gene>
    <name evidence="2" type="ORF">RAG0_09317</name>
</gene>
<feature type="region of interest" description="Disordered" evidence="1">
    <location>
        <begin position="87"/>
        <end position="106"/>
    </location>
</feature>
<sequence length="146" mass="15998">MAIPKEITPPNSPPAIGALVAPTPQRHRPGLLRLQSEAEKFPAFLPAPKETQGKSKSLTEAEIQSDLLSSNQVAAIASQLQNEASPLSLQEARQRRESIKNERKKSIEFIRRRTLSRAGAAGNGRPDLEALLKPKFDTVIEGEKKD</sequence>
<dbReference type="OrthoDB" id="3540498at2759"/>
<evidence type="ECO:0000313" key="2">
    <source>
        <dbReference type="EMBL" id="CZT01940.1"/>
    </source>
</evidence>
<dbReference type="AlphaFoldDB" id="A0A1E1KXV3"/>
<accession>A0A1E1KXV3</accession>
<proteinExistence type="predicted"/>
<evidence type="ECO:0000256" key="1">
    <source>
        <dbReference type="SAM" id="MobiDB-lite"/>
    </source>
</evidence>
<evidence type="ECO:0000313" key="3">
    <source>
        <dbReference type="Proteomes" id="UP000178912"/>
    </source>
</evidence>
<protein>
    <submittedName>
        <fullName evidence="2">Uncharacterized protein</fullName>
    </submittedName>
</protein>
<dbReference type="Proteomes" id="UP000178912">
    <property type="component" value="Unassembled WGS sequence"/>
</dbReference>
<keyword evidence="3" id="KW-1185">Reference proteome</keyword>
<feature type="compositionally biased region" description="Basic and acidic residues" evidence="1">
    <location>
        <begin position="92"/>
        <end position="106"/>
    </location>
</feature>